<accession>A0A0P1B9H0</accession>
<dbReference type="EMBL" id="CCYA01000149">
    <property type="protein sequence ID" value="CEH12325.1"/>
    <property type="molecule type" value="Genomic_DNA"/>
</dbReference>
<proteinExistence type="predicted"/>
<keyword evidence="2" id="KW-1185">Reference proteome</keyword>
<reference evidence="1 2" key="1">
    <citation type="submission" date="2014-09" db="EMBL/GenBank/DDBJ databases">
        <authorList>
            <person name="Magalhaes I.L.F."/>
            <person name="Oliveira U."/>
            <person name="Santos F.R."/>
            <person name="Vidigal T.H.D.A."/>
            <person name="Brescovit A.D."/>
            <person name="Santos A.J."/>
        </authorList>
    </citation>
    <scope>NUCLEOTIDE SEQUENCE [LARGE SCALE GENOMIC DNA]</scope>
</reference>
<organism evidence="1 2">
    <name type="scientific">Ceraceosorus bombacis</name>
    <dbReference type="NCBI Taxonomy" id="401625"/>
    <lineage>
        <taxon>Eukaryota</taxon>
        <taxon>Fungi</taxon>
        <taxon>Dikarya</taxon>
        <taxon>Basidiomycota</taxon>
        <taxon>Ustilaginomycotina</taxon>
        <taxon>Exobasidiomycetes</taxon>
        <taxon>Ceraceosorales</taxon>
        <taxon>Ceraceosoraceae</taxon>
        <taxon>Ceraceosorus</taxon>
    </lineage>
</organism>
<evidence type="ECO:0000313" key="2">
    <source>
        <dbReference type="Proteomes" id="UP000054845"/>
    </source>
</evidence>
<sequence length="69" mass="7725">MPDQRDKGKLEYNLDPEPHALMIIPRHAAADVRQQAGWTSQCDHDEGVQIASQLKAPYSLFIVSSPSHQ</sequence>
<protein>
    <submittedName>
        <fullName evidence="1">Uncharacterized protein</fullName>
    </submittedName>
</protein>
<name>A0A0P1B9H0_9BASI</name>
<dbReference type="Proteomes" id="UP000054845">
    <property type="component" value="Unassembled WGS sequence"/>
</dbReference>
<dbReference type="AlphaFoldDB" id="A0A0P1B9H0"/>
<evidence type="ECO:0000313" key="1">
    <source>
        <dbReference type="EMBL" id="CEH12325.1"/>
    </source>
</evidence>